<protein>
    <submittedName>
        <fullName evidence="1">Uncharacterized protein</fullName>
    </submittedName>
</protein>
<dbReference type="EMBL" id="JBJQND010000010">
    <property type="protein sequence ID" value="KAL3864746.1"/>
    <property type="molecule type" value="Genomic_DNA"/>
</dbReference>
<evidence type="ECO:0000313" key="1">
    <source>
        <dbReference type="EMBL" id="KAL3864746.1"/>
    </source>
</evidence>
<sequence>LFTKFLIEKNLPLSVASDAGDLFRTLFPDSTIAKDYSCARTKTVAIINELATDSHNYIVERLK</sequence>
<comment type="caution">
    <text evidence="1">The sequence shown here is derived from an EMBL/GenBank/DDBJ whole genome shotgun (WGS) entry which is preliminary data.</text>
</comment>
<name>A0ABD3VUE3_SINWO</name>
<proteinExistence type="predicted"/>
<organism evidence="1 2">
    <name type="scientific">Sinanodonta woodiana</name>
    <name type="common">Chinese pond mussel</name>
    <name type="synonym">Anodonta woodiana</name>
    <dbReference type="NCBI Taxonomy" id="1069815"/>
    <lineage>
        <taxon>Eukaryota</taxon>
        <taxon>Metazoa</taxon>
        <taxon>Spiralia</taxon>
        <taxon>Lophotrochozoa</taxon>
        <taxon>Mollusca</taxon>
        <taxon>Bivalvia</taxon>
        <taxon>Autobranchia</taxon>
        <taxon>Heteroconchia</taxon>
        <taxon>Palaeoheterodonta</taxon>
        <taxon>Unionida</taxon>
        <taxon>Unionoidea</taxon>
        <taxon>Unionidae</taxon>
        <taxon>Unioninae</taxon>
        <taxon>Sinanodonta</taxon>
    </lineage>
</organism>
<feature type="non-terminal residue" evidence="1">
    <location>
        <position position="1"/>
    </location>
</feature>
<dbReference type="AlphaFoldDB" id="A0ABD3VUE3"/>
<evidence type="ECO:0000313" key="2">
    <source>
        <dbReference type="Proteomes" id="UP001634394"/>
    </source>
</evidence>
<gene>
    <name evidence="1" type="ORF">ACJMK2_006402</name>
</gene>
<feature type="non-terminal residue" evidence="1">
    <location>
        <position position="63"/>
    </location>
</feature>
<keyword evidence="2" id="KW-1185">Reference proteome</keyword>
<reference evidence="1 2" key="1">
    <citation type="submission" date="2024-11" db="EMBL/GenBank/DDBJ databases">
        <title>Chromosome-level genome assembly of the freshwater bivalve Anodonta woodiana.</title>
        <authorList>
            <person name="Chen X."/>
        </authorList>
    </citation>
    <scope>NUCLEOTIDE SEQUENCE [LARGE SCALE GENOMIC DNA]</scope>
    <source>
        <strain evidence="1">MN2024</strain>
        <tissue evidence="1">Gills</tissue>
    </source>
</reference>
<accession>A0ABD3VUE3</accession>
<dbReference type="Proteomes" id="UP001634394">
    <property type="component" value="Unassembled WGS sequence"/>
</dbReference>